<sequence length="73" mass="8195">MSKETEKAIEQLQAKLDGYEGAILEPLQEKYKIVCDENLQLQASLDKAEAENKRLYGALGTFGRHLEKCPAID</sequence>
<dbReference type="EMBL" id="LAZR01015080">
    <property type="protein sequence ID" value="KKM14732.1"/>
    <property type="molecule type" value="Genomic_DNA"/>
</dbReference>
<protein>
    <submittedName>
        <fullName evidence="2">Uncharacterized protein</fullName>
    </submittedName>
</protein>
<keyword evidence="1" id="KW-0175">Coiled coil</keyword>
<evidence type="ECO:0000313" key="2">
    <source>
        <dbReference type="EMBL" id="KKM14732.1"/>
    </source>
</evidence>
<feature type="coiled-coil region" evidence="1">
    <location>
        <begin position="2"/>
        <end position="58"/>
    </location>
</feature>
<feature type="non-terminal residue" evidence="2">
    <location>
        <position position="73"/>
    </location>
</feature>
<reference evidence="2" key="1">
    <citation type="journal article" date="2015" name="Nature">
        <title>Complex archaea that bridge the gap between prokaryotes and eukaryotes.</title>
        <authorList>
            <person name="Spang A."/>
            <person name="Saw J.H."/>
            <person name="Jorgensen S.L."/>
            <person name="Zaremba-Niedzwiedzka K."/>
            <person name="Martijn J."/>
            <person name="Lind A.E."/>
            <person name="van Eijk R."/>
            <person name="Schleper C."/>
            <person name="Guy L."/>
            <person name="Ettema T.J."/>
        </authorList>
    </citation>
    <scope>NUCLEOTIDE SEQUENCE</scope>
</reference>
<comment type="caution">
    <text evidence="2">The sequence shown here is derived from an EMBL/GenBank/DDBJ whole genome shotgun (WGS) entry which is preliminary data.</text>
</comment>
<gene>
    <name evidence="2" type="ORF">LCGC14_1703120</name>
</gene>
<proteinExistence type="predicted"/>
<name>A0A0F9HHW2_9ZZZZ</name>
<organism evidence="2">
    <name type="scientific">marine sediment metagenome</name>
    <dbReference type="NCBI Taxonomy" id="412755"/>
    <lineage>
        <taxon>unclassified sequences</taxon>
        <taxon>metagenomes</taxon>
        <taxon>ecological metagenomes</taxon>
    </lineage>
</organism>
<accession>A0A0F9HHW2</accession>
<dbReference type="AlphaFoldDB" id="A0A0F9HHW2"/>
<evidence type="ECO:0000256" key="1">
    <source>
        <dbReference type="SAM" id="Coils"/>
    </source>
</evidence>